<evidence type="ECO:0000256" key="2">
    <source>
        <dbReference type="ARBA" id="ARBA00022679"/>
    </source>
</evidence>
<dbReference type="NCBIfam" id="NF001138">
    <property type="entry name" value="PRK00143.1"/>
    <property type="match status" value="1"/>
</dbReference>
<name>A0A084SJH9_9BACT</name>
<comment type="catalytic activity">
    <reaction evidence="8 9">
        <text>S-sulfanyl-L-cysteinyl-[protein] + uridine(34) in tRNA + AH2 + ATP = 2-thiouridine(34) in tRNA + L-cysteinyl-[protein] + A + AMP + diphosphate + H(+)</text>
        <dbReference type="Rhea" id="RHEA:47032"/>
        <dbReference type="Rhea" id="RHEA-COMP:10131"/>
        <dbReference type="Rhea" id="RHEA-COMP:11726"/>
        <dbReference type="Rhea" id="RHEA-COMP:11727"/>
        <dbReference type="Rhea" id="RHEA-COMP:11728"/>
        <dbReference type="ChEBI" id="CHEBI:13193"/>
        <dbReference type="ChEBI" id="CHEBI:15378"/>
        <dbReference type="ChEBI" id="CHEBI:17499"/>
        <dbReference type="ChEBI" id="CHEBI:29950"/>
        <dbReference type="ChEBI" id="CHEBI:30616"/>
        <dbReference type="ChEBI" id="CHEBI:33019"/>
        <dbReference type="ChEBI" id="CHEBI:61963"/>
        <dbReference type="ChEBI" id="CHEBI:65315"/>
        <dbReference type="ChEBI" id="CHEBI:87170"/>
        <dbReference type="ChEBI" id="CHEBI:456215"/>
        <dbReference type="EC" id="2.8.1.13"/>
    </reaction>
</comment>
<dbReference type="InterPro" id="IPR046884">
    <property type="entry name" value="MnmA-like_central"/>
</dbReference>
<evidence type="ECO:0000256" key="9">
    <source>
        <dbReference type="HAMAP-Rule" id="MF_00144"/>
    </source>
</evidence>
<keyword evidence="3 9" id="KW-0819">tRNA processing</keyword>
<protein>
    <recommendedName>
        <fullName evidence="9">tRNA-specific 2-thiouridylase MnmA</fullName>
        <ecNumber evidence="9">2.8.1.13</ecNumber>
    </recommendedName>
</protein>
<proteinExistence type="inferred from homology"/>
<dbReference type="GO" id="GO:0103016">
    <property type="term" value="F:tRNA-uridine 2-sulfurtransferase activity"/>
    <property type="evidence" value="ECO:0007669"/>
    <property type="project" value="UniProtKB-EC"/>
</dbReference>
<evidence type="ECO:0000256" key="10">
    <source>
        <dbReference type="SAM" id="MobiDB-lite"/>
    </source>
</evidence>
<sequence length="348" mass="37523">MRVVVAMSGGVDSSAAAALLKEQGHEVIGITLRVWSYEGKAQCGSCCSPDDIDDARAVAQTLGIPFYVANAEDLFKDRVVSPFVQSYLGGKTPIPCVACNRDVKFNFLLKRARALGARLATGHYARVEQQDGRFVLRRAVDAAKDQSYFLFTLGQQELTDVLFPVGGMTKSEVRAVAERHALPTSHKPESMEICFVPDGDYAGFVEKVAGPQPGGEIVDTEGHVLGSHAGVHRFTVGQRRGLNLGGGEARYVQRIEPESRRVVVGPADETSRDSFGLLQPHWVDGPPPPEKSVMVRIRHRHPGAPGHVRVSQHGLVSIHLDSPARAVTPGQAAVVYDGDHVLGGGWIV</sequence>
<dbReference type="AlphaFoldDB" id="A0A084SJH9"/>
<feature type="binding site" evidence="9">
    <location>
        <begin position="6"/>
        <end position="13"/>
    </location>
    <ligand>
        <name>ATP</name>
        <dbReference type="ChEBI" id="CHEBI:30616"/>
    </ligand>
</feature>
<dbReference type="InterPro" id="IPR014729">
    <property type="entry name" value="Rossmann-like_a/b/a_fold"/>
</dbReference>
<dbReference type="EMBL" id="JPMI01000280">
    <property type="protein sequence ID" value="KFA88614.1"/>
    <property type="molecule type" value="Genomic_DNA"/>
</dbReference>
<dbReference type="Pfam" id="PF03054">
    <property type="entry name" value="tRNA_Me_trans"/>
    <property type="match status" value="1"/>
</dbReference>
<comment type="caution">
    <text evidence="12">The sequence shown here is derived from an EMBL/GenBank/DDBJ whole genome shotgun (WGS) entry which is preliminary data.</text>
</comment>
<dbReference type="Gene3D" id="2.30.30.280">
    <property type="entry name" value="Adenine nucleotide alpha hydrolases-like domains"/>
    <property type="match status" value="1"/>
</dbReference>
<feature type="site" description="Interaction with tRNA" evidence="9">
    <location>
        <position position="123"/>
    </location>
</feature>
<evidence type="ECO:0000256" key="1">
    <source>
        <dbReference type="ARBA" id="ARBA00022555"/>
    </source>
</evidence>
<feature type="region of interest" description="Interaction with tRNA" evidence="9">
    <location>
        <begin position="144"/>
        <end position="146"/>
    </location>
</feature>
<gene>
    <name evidence="9" type="primary">mnmA</name>
    <name evidence="12" type="ORF">Q664_40025</name>
</gene>
<dbReference type="InterPro" id="IPR004506">
    <property type="entry name" value="MnmA-like"/>
</dbReference>
<feature type="site" description="Interaction with tRNA" evidence="9">
    <location>
        <position position="331"/>
    </location>
</feature>
<feature type="active site" description="Cysteine persulfide intermediate" evidence="9">
    <location>
        <position position="194"/>
    </location>
</feature>
<keyword evidence="6 9" id="KW-0694">RNA-binding</keyword>
<evidence type="ECO:0000256" key="5">
    <source>
        <dbReference type="ARBA" id="ARBA00022840"/>
    </source>
</evidence>
<dbReference type="GO" id="GO:0005737">
    <property type="term" value="C:cytoplasm"/>
    <property type="evidence" value="ECO:0007669"/>
    <property type="project" value="UniProtKB-SubCell"/>
</dbReference>
<feature type="domain" description="Rhodanese" evidence="11">
    <location>
        <begin position="8"/>
        <end position="48"/>
    </location>
</feature>
<evidence type="ECO:0000259" key="11">
    <source>
        <dbReference type="PROSITE" id="PS50206"/>
    </source>
</evidence>
<comment type="subcellular location">
    <subcellularLocation>
        <location evidence="9">Cytoplasm</location>
    </subcellularLocation>
</comment>
<feature type="active site" description="Nucleophile" evidence="9">
    <location>
        <position position="99"/>
    </location>
</feature>
<dbReference type="PANTHER" id="PTHR11933">
    <property type="entry name" value="TRNA 5-METHYLAMINOMETHYL-2-THIOURIDYLATE -METHYLTRANSFERASE"/>
    <property type="match status" value="1"/>
</dbReference>
<dbReference type="Proteomes" id="UP000028547">
    <property type="component" value="Unassembled WGS sequence"/>
</dbReference>
<organism evidence="12 13">
    <name type="scientific">Archangium violaceum Cb vi76</name>
    <dbReference type="NCBI Taxonomy" id="1406225"/>
    <lineage>
        <taxon>Bacteria</taxon>
        <taxon>Pseudomonadati</taxon>
        <taxon>Myxococcota</taxon>
        <taxon>Myxococcia</taxon>
        <taxon>Myxococcales</taxon>
        <taxon>Cystobacterineae</taxon>
        <taxon>Archangiaceae</taxon>
        <taxon>Archangium</taxon>
    </lineage>
</organism>
<dbReference type="GO" id="GO:0005524">
    <property type="term" value="F:ATP binding"/>
    <property type="evidence" value="ECO:0007669"/>
    <property type="project" value="UniProtKB-KW"/>
</dbReference>
<keyword evidence="1 9" id="KW-0820">tRNA-binding</keyword>
<accession>A0A084SJH9</accession>
<dbReference type="Pfam" id="PF20258">
    <property type="entry name" value="tRNA_Me_trans_C"/>
    <property type="match status" value="1"/>
</dbReference>
<feature type="region of interest" description="Disordered" evidence="10">
    <location>
        <begin position="266"/>
        <end position="287"/>
    </location>
</feature>
<feature type="binding site" evidence="9">
    <location>
        <position position="122"/>
    </location>
    <ligand>
        <name>ATP</name>
        <dbReference type="ChEBI" id="CHEBI:30616"/>
    </ligand>
</feature>
<dbReference type="SUPFAM" id="SSF52402">
    <property type="entry name" value="Adenine nucleotide alpha hydrolases-like"/>
    <property type="match status" value="1"/>
</dbReference>
<dbReference type="InterPro" id="IPR023382">
    <property type="entry name" value="MnmA-like_central_sf"/>
</dbReference>
<dbReference type="Pfam" id="PF20259">
    <property type="entry name" value="tRNA_Me_trans_M"/>
    <property type="match status" value="1"/>
</dbReference>
<dbReference type="NCBIfam" id="TIGR00420">
    <property type="entry name" value="trmU"/>
    <property type="match status" value="1"/>
</dbReference>
<dbReference type="FunFam" id="3.40.50.620:FF:000115">
    <property type="entry name" value="tRNA-specific 2-thiouridylase MnmA"/>
    <property type="match status" value="1"/>
</dbReference>
<dbReference type="Gene3D" id="2.40.30.10">
    <property type="entry name" value="Translation factors"/>
    <property type="match status" value="1"/>
</dbReference>
<dbReference type="CDD" id="cd01998">
    <property type="entry name" value="MnmA_TRMU-like"/>
    <property type="match status" value="1"/>
</dbReference>
<dbReference type="HAMAP" id="MF_00144">
    <property type="entry name" value="tRNA_thiouridyl_MnmA"/>
    <property type="match status" value="1"/>
</dbReference>
<comment type="function">
    <text evidence="9">Catalyzes the 2-thiolation of uridine at the wobble position (U34) of tRNA, leading to the formation of s(2)U34.</text>
</comment>
<evidence type="ECO:0000256" key="8">
    <source>
        <dbReference type="ARBA" id="ARBA00051542"/>
    </source>
</evidence>
<evidence type="ECO:0000313" key="13">
    <source>
        <dbReference type="Proteomes" id="UP000028547"/>
    </source>
</evidence>
<dbReference type="Gene3D" id="3.40.50.620">
    <property type="entry name" value="HUPs"/>
    <property type="match status" value="1"/>
</dbReference>
<dbReference type="InterPro" id="IPR001763">
    <property type="entry name" value="Rhodanese-like_dom"/>
</dbReference>
<evidence type="ECO:0000256" key="6">
    <source>
        <dbReference type="ARBA" id="ARBA00022884"/>
    </source>
</evidence>
<keyword evidence="2 9" id="KW-0808">Transferase</keyword>
<keyword evidence="5 9" id="KW-0067">ATP-binding</keyword>
<dbReference type="EC" id="2.8.1.13" evidence="9"/>
<evidence type="ECO:0000256" key="3">
    <source>
        <dbReference type="ARBA" id="ARBA00022694"/>
    </source>
</evidence>
<dbReference type="PANTHER" id="PTHR11933:SF5">
    <property type="entry name" value="MITOCHONDRIAL TRNA-SPECIFIC 2-THIOURIDYLASE 1"/>
    <property type="match status" value="1"/>
</dbReference>
<evidence type="ECO:0000313" key="12">
    <source>
        <dbReference type="EMBL" id="KFA88614.1"/>
    </source>
</evidence>
<reference evidence="12 13" key="1">
    <citation type="submission" date="2014-07" db="EMBL/GenBank/DDBJ databases">
        <title>Draft Genome Sequence of Gephyronic Acid Producer, Cystobacter violaceus Strain Cb vi76.</title>
        <authorList>
            <person name="Stevens D.C."/>
            <person name="Young J."/>
            <person name="Carmichael R."/>
            <person name="Tan J."/>
            <person name="Taylor R.E."/>
        </authorList>
    </citation>
    <scope>NUCLEOTIDE SEQUENCE [LARGE SCALE GENOMIC DNA]</scope>
    <source>
        <strain evidence="12 13">Cb vi76</strain>
    </source>
</reference>
<keyword evidence="7" id="KW-1015">Disulfide bond</keyword>
<dbReference type="GO" id="GO:0002143">
    <property type="term" value="P:tRNA wobble position uridine thiolation"/>
    <property type="evidence" value="ECO:0007669"/>
    <property type="project" value="TreeGrafter"/>
</dbReference>
<dbReference type="InterPro" id="IPR046885">
    <property type="entry name" value="MnmA-like_C"/>
</dbReference>
<keyword evidence="9" id="KW-0963">Cytoplasm</keyword>
<feature type="binding site" evidence="9">
    <location>
        <position position="32"/>
    </location>
    <ligand>
        <name>ATP</name>
        <dbReference type="ChEBI" id="CHEBI:30616"/>
    </ligand>
</feature>
<dbReference type="PROSITE" id="PS50206">
    <property type="entry name" value="RHODANESE_3"/>
    <property type="match status" value="1"/>
</dbReference>
<evidence type="ECO:0000256" key="7">
    <source>
        <dbReference type="ARBA" id="ARBA00023157"/>
    </source>
</evidence>
<comment type="caution">
    <text evidence="9">Lacks conserved residue(s) required for the propagation of feature annotation.</text>
</comment>
<evidence type="ECO:0000256" key="4">
    <source>
        <dbReference type="ARBA" id="ARBA00022741"/>
    </source>
</evidence>
<dbReference type="GO" id="GO:0000049">
    <property type="term" value="F:tRNA binding"/>
    <property type="evidence" value="ECO:0007669"/>
    <property type="project" value="UniProtKB-KW"/>
</dbReference>
<keyword evidence="4 9" id="KW-0547">Nucleotide-binding</keyword>
<comment type="similarity">
    <text evidence="9">Belongs to the MnmA/TRMU family.</text>
</comment>